<name>A0AAW4BTC7_VIBAN</name>
<dbReference type="InterPro" id="IPR036890">
    <property type="entry name" value="HATPase_C_sf"/>
</dbReference>
<dbReference type="GO" id="GO:0005524">
    <property type="term" value="F:ATP binding"/>
    <property type="evidence" value="ECO:0007669"/>
    <property type="project" value="UniProtKB-KW"/>
</dbReference>
<keyword evidence="1" id="KW-0067">ATP-binding</keyword>
<protein>
    <submittedName>
        <fullName evidence="1">ATP-binding protein</fullName>
    </submittedName>
</protein>
<feature type="non-terminal residue" evidence="1">
    <location>
        <position position="90"/>
    </location>
</feature>
<sequence length="90" mass="9555">MTLSKQPEARYIDAAPYASALIEGHRDFGYSLKTALADIIDNSISAGADRVRLVVDTISNSPSVIIADNGCGMSKAELLEAMRLGSKNPT</sequence>
<evidence type="ECO:0000313" key="2">
    <source>
        <dbReference type="Proteomes" id="UP000786185"/>
    </source>
</evidence>
<dbReference type="Proteomes" id="UP000786185">
    <property type="component" value="Unassembled WGS sequence"/>
</dbReference>
<keyword evidence="1" id="KW-0547">Nucleotide-binding</keyword>
<organism evidence="1 2">
    <name type="scientific">Vibrio anguillarum</name>
    <name type="common">Listonella anguillarum</name>
    <dbReference type="NCBI Taxonomy" id="55601"/>
    <lineage>
        <taxon>Bacteria</taxon>
        <taxon>Pseudomonadati</taxon>
        <taxon>Pseudomonadota</taxon>
        <taxon>Gammaproteobacteria</taxon>
        <taxon>Vibrionales</taxon>
        <taxon>Vibrionaceae</taxon>
        <taxon>Vibrio</taxon>
    </lineage>
</organism>
<comment type="caution">
    <text evidence="1">The sequence shown here is derived from an EMBL/GenBank/DDBJ whole genome shotgun (WGS) entry which is preliminary data.</text>
</comment>
<evidence type="ECO:0000313" key="1">
    <source>
        <dbReference type="EMBL" id="MBF4438208.1"/>
    </source>
</evidence>
<proteinExistence type="predicted"/>
<dbReference type="AlphaFoldDB" id="A0AAW4BTC7"/>
<gene>
    <name evidence="1" type="ORF">ERJ77_27745</name>
</gene>
<dbReference type="EMBL" id="SCLC01001813">
    <property type="protein sequence ID" value="MBF4438208.1"/>
    <property type="molecule type" value="Genomic_DNA"/>
</dbReference>
<reference evidence="1" key="1">
    <citation type="journal article" date="2021" name="PeerJ">
        <title>Analysis of 44 Vibrio anguillarum genomes reveals high genetic diversity.</title>
        <authorList>
            <person name="Hansen M.J."/>
            <person name="Dalsgaard I."/>
        </authorList>
    </citation>
    <scope>NUCLEOTIDE SEQUENCE</scope>
    <source>
        <strain evidence="1">850617-1/1</strain>
    </source>
</reference>
<accession>A0AAW4BTC7</accession>
<dbReference type="Gene3D" id="3.30.565.10">
    <property type="entry name" value="Histidine kinase-like ATPase, C-terminal domain"/>
    <property type="match status" value="1"/>
</dbReference>
<dbReference type="Pfam" id="PF13589">
    <property type="entry name" value="HATPase_c_3"/>
    <property type="match status" value="1"/>
</dbReference>
<dbReference type="SUPFAM" id="SSF55874">
    <property type="entry name" value="ATPase domain of HSP90 chaperone/DNA topoisomerase II/histidine kinase"/>
    <property type="match status" value="1"/>
</dbReference>